<feature type="region of interest" description="Disordered" evidence="1">
    <location>
        <begin position="245"/>
        <end position="293"/>
    </location>
</feature>
<reference evidence="2 3" key="1">
    <citation type="submission" date="2024-08" db="EMBL/GenBank/DDBJ databases">
        <authorList>
            <person name="Will J Nash"/>
            <person name="Angela Man"/>
            <person name="Seanna McTaggart"/>
            <person name="Kendall Baker"/>
            <person name="Tom Barker"/>
            <person name="Leah Catchpole"/>
            <person name="Alex Durrant"/>
            <person name="Karim Gharbi"/>
            <person name="Naomi Irish"/>
            <person name="Gemy Kaithakottil"/>
            <person name="Debby Ku"/>
            <person name="Aaliyah Providence"/>
            <person name="Felix Shaw"/>
            <person name="David Swarbreck"/>
            <person name="Chris Watkins"/>
            <person name="Ann M. McCartney"/>
            <person name="Giulio Formenti"/>
            <person name="Alice Mouton"/>
            <person name="Noel Vella"/>
            <person name="Bjorn M von Reumont"/>
            <person name="Adriana Vella"/>
            <person name="Wilfried Haerty"/>
        </authorList>
    </citation>
    <scope>NUCLEOTIDE SEQUENCE [LARGE SCALE GENOMIC DNA]</scope>
</reference>
<dbReference type="EMBL" id="CAXAJV020001288">
    <property type="protein sequence ID" value="CAL7937717.1"/>
    <property type="molecule type" value="Genomic_DNA"/>
</dbReference>
<proteinExistence type="predicted"/>
<evidence type="ECO:0000313" key="3">
    <source>
        <dbReference type="Proteomes" id="UP001642520"/>
    </source>
</evidence>
<sequence length="360" mass="41716">MENSVQGKVSDEEAEKMLDEIIEEDKKENLDRDDDEDDDDELECTAACAKGSLDLGKKLCECMRIAENSSRFTLRVMEAMRRLQRAEDALLPSSTAEEIVDHMKRNYRYDGDLYAQVRTALKQVCSQGFVMELLKNEYHLIGTHAISVNQITCLNDRTDCLLSSSIKPLKRRRKNDDRDDCVCETPPDEGPARARRKRRISINESRKATRRQREQRGQDDADEPDDCDCDVETIDEDARECSCEAEAHKGTSRRQRARDVQENRRVGEKKQSRAIEEPLTNSSRRNNINERKRTTETVEKIAADNRGLNEIASDDVDDIYEELQDRIPRGSKKREKELKAWIKRCQKECKQRSNQRARNN</sequence>
<feature type="region of interest" description="Disordered" evidence="1">
    <location>
        <begin position="1"/>
        <end position="39"/>
    </location>
</feature>
<feature type="compositionally biased region" description="Basic and acidic residues" evidence="1">
    <location>
        <begin position="204"/>
        <end position="219"/>
    </location>
</feature>
<accession>A0ABP1NCY8</accession>
<feature type="region of interest" description="Disordered" evidence="1">
    <location>
        <begin position="176"/>
        <end position="228"/>
    </location>
</feature>
<organism evidence="2 3">
    <name type="scientific">Xylocopa violacea</name>
    <name type="common">Violet carpenter bee</name>
    <name type="synonym">Apis violacea</name>
    <dbReference type="NCBI Taxonomy" id="135666"/>
    <lineage>
        <taxon>Eukaryota</taxon>
        <taxon>Metazoa</taxon>
        <taxon>Ecdysozoa</taxon>
        <taxon>Arthropoda</taxon>
        <taxon>Hexapoda</taxon>
        <taxon>Insecta</taxon>
        <taxon>Pterygota</taxon>
        <taxon>Neoptera</taxon>
        <taxon>Endopterygota</taxon>
        <taxon>Hymenoptera</taxon>
        <taxon>Apocrita</taxon>
        <taxon>Aculeata</taxon>
        <taxon>Apoidea</taxon>
        <taxon>Anthophila</taxon>
        <taxon>Apidae</taxon>
        <taxon>Xylocopa</taxon>
        <taxon>Xylocopa</taxon>
    </lineage>
</organism>
<comment type="caution">
    <text evidence="2">The sequence shown here is derived from an EMBL/GenBank/DDBJ whole genome shotgun (WGS) entry which is preliminary data.</text>
</comment>
<evidence type="ECO:0000313" key="2">
    <source>
        <dbReference type="EMBL" id="CAL7937717.1"/>
    </source>
</evidence>
<gene>
    <name evidence="2" type="ORF">XYLVIOL_LOCUS2874</name>
</gene>
<evidence type="ECO:0000256" key="1">
    <source>
        <dbReference type="SAM" id="MobiDB-lite"/>
    </source>
</evidence>
<protein>
    <submittedName>
        <fullName evidence="2">Uncharacterized protein</fullName>
    </submittedName>
</protein>
<name>A0ABP1NCY8_XYLVO</name>
<dbReference type="Proteomes" id="UP001642520">
    <property type="component" value="Unassembled WGS sequence"/>
</dbReference>
<keyword evidence="3" id="KW-1185">Reference proteome</keyword>
<feature type="compositionally biased region" description="Basic and acidic residues" evidence="1">
    <location>
        <begin position="257"/>
        <end position="276"/>
    </location>
</feature>
<feature type="compositionally biased region" description="Basic and acidic residues" evidence="1">
    <location>
        <begin position="9"/>
        <end position="30"/>
    </location>
</feature>